<dbReference type="PANTHER" id="PTHR32322">
    <property type="entry name" value="INNER MEMBRANE TRANSPORTER"/>
    <property type="match status" value="1"/>
</dbReference>
<dbReference type="InterPro" id="IPR050638">
    <property type="entry name" value="AA-Vitamin_Transporters"/>
</dbReference>
<dbReference type="EMBL" id="CP093379">
    <property type="protein sequence ID" value="UNM96366.1"/>
    <property type="molecule type" value="Genomic_DNA"/>
</dbReference>
<comment type="subcellular location">
    <subcellularLocation>
        <location evidence="1">Membrane</location>
        <topology evidence="1">Multi-pass membrane protein</topology>
    </subcellularLocation>
</comment>
<feature type="transmembrane region" description="Helical" evidence="6">
    <location>
        <begin position="229"/>
        <end position="251"/>
    </location>
</feature>
<feature type="transmembrane region" description="Helical" evidence="6">
    <location>
        <begin position="204"/>
        <end position="222"/>
    </location>
</feature>
<feature type="transmembrane region" description="Helical" evidence="6">
    <location>
        <begin position="34"/>
        <end position="52"/>
    </location>
</feature>
<dbReference type="Gene3D" id="1.10.3730.20">
    <property type="match status" value="1"/>
</dbReference>
<evidence type="ECO:0000256" key="1">
    <source>
        <dbReference type="ARBA" id="ARBA00004141"/>
    </source>
</evidence>
<evidence type="ECO:0000256" key="4">
    <source>
        <dbReference type="ARBA" id="ARBA00022989"/>
    </source>
</evidence>
<evidence type="ECO:0000256" key="5">
    <source>
        <dbReference type="ARBA" id="ARBA00023136"/>
    </source>
</evidence>
<evidence type="ECO:0000313" key="8">
    <source>
        <dbReference type="EMBL" id="UNM96366.1"/>
    </source>
</evidence>
<keyword evidence="5 6" id="KW-0472">Membrane</keyword>
<organism evidence="8 9">
    <name type="scientific">Ignatzschineria rhizosphaerae</name>
    <dbReference type="NCBI Taxonomy" id="2923279"/>
    <lineage>
        <taxon>Bacteria</taxon>
        <taxon>Pseudomonadati</taxon>
        <taxon>Pseudomonadota</taxon>
        <taxon>Gammaproteobacteria</taxon>
        <taxon>Cardiobacteriales</taxon>
        <taxon>Ignatzschineriaceae</taxon>
        <taxon>Ignatzschineria</taxon>
    </lineage>
</organism>
<evidence type="ECO:0000313" key="9">
    <source>
        <dbReference type="Proteomes" id="UP000829542"/>
    </source>
</evidence>
<dbReference type="RefSeq" id="WP_242149816.1">
    <property type="nucleotide sequence ID" value="NZ_CP093379.1"/>
</dbReference>
<dbReference type="Proteomes" id="UP000829542">
    <property type="component" value="Chromosome"/>
</dbReference>
<feature type="domain" description="EamA" evidence="7">
    <location>
        <begin position="6"/>
        <end position="133"/>
    </location>
</feature>
<accession>A0ABY3X3N0</accession>
<dbReference type="InterPro" id="IPR037185">
    <property type="entry name" value="EmrE-like"/>
</dbReference>
<feature type="transmembrane region" description="Helical" evidence="6">
    <location>
        <begin position="90"/>
        <end position="110"/>
    </location>
</feature>
<feature type="transmembrane region" description="Helical" evidence="6">
    <location>
        <begin position="64"/>
        <end position="84"/>
    </location>
</feature>
<comment type="similarity">
    <text evidence="2">Belongs to the EamA transporter family.</text>
</comment>
<dbReference type="Pfam" id="PF00892">
    <property type="entry name" value="EamA"/>
    <property type="match status" value="2"/>
</dbReference>
<dbReference type="InterPro" id="IPR000620">
    <property type="entry name" value="EamA_dom"/>
</dbReference>
<dbReference type="SUPFAM" id="SSF103481">
    <property type="entry name" value="Multidrug resistance efflux transporter EmrE"/>
    <property type="match status" value="2"/>
</dbReference>
<reference evidence="8 9" key="1">
    <citation type="submission" date="2022-03" db="EMBL/GenBank/DDBJ databases">
        <title>Ignatzschineria rhizosphaerae HR5S32.</title>
        <authorList>
            <person name="Sun J.Q."/>
            <person name="Feng J.Y."/>
        </authorList>
    </citation>
    <scope>NUCLEOTIDE SEQUENCE [LARGE SCALE GENOMIC DNA]</scope>
    <source>
        <strain evidence="8 9">HR5S32</strain>
    </source>
</reference>
<protein>
    <submittedName>
        <fullName evidence="8">DMT family transporter</fullName>
    </submittedName>
</protein>
<keyword evidence="3 6" id="KW-0812">Transmembrane</keyword>
<evidence type="ECO:0000259" key="7">
    <source>
        <dbReference type="Pfam" id="PF00892"/>
    </source>
</evidence>
<evidence type="ECO:0000256" key="3">
    <source>
        <dbReference type="ARBA" id="ARBA00022692"/>
    </source>
</evidence>
<evidence type="ECO:0000256" key="6">
    <source>
        <dbReference type="SAM" id="Phobius"/>
    </source>
</evidence>
<dbReference type="PANTHER" id="PTHR32322:SF2">
    <property type="entry name" value="EAMA DOMAIN-CONTAINING PROTEIN"/>
    <property type="match status" value="1"/>
</dbReference>
<keyword evidence="4 6" id="KW-1133">Transmembrane helix</keyword>
<feature type="transmembrane region" description="Helical" evidence="6">
    <location>
        <begin position="173"/>
        <end position="192"/>
    </location>
</feature>
<keyword evidence="9" id="KW-1185">Reference proteome</keyword>
<gene>
    <name evidence="8" type="ORF">MMG00_00315</name>
</gene>
<feature type="domain" description="EamA" evidence="7">
    <location>
        <begin position="143"/>
        <end position="275"/>
    </location>
</feature>
<feature type="transmembrane region" description="Helical" evidence="6">
    <location>
        <begin position="142"/>
        <end position="161"/>
    </location>
</feature>
<name>A0ABY3X3N0_9GAMM</name>
<evidence type="ECO:0000256" key="2">
    <source>
        <dbReference type="ARBA" id="ARBA00007362"/>
    </source>
</evidence>
<proteinExistence type="inferred from homology"/>
<feature type="transmembrane region" description="Helical" evidence="6">
    <location>
        <begin position="257"/>
        <end position="275"/>
    </location>
</feature>
<feature type="transmembrane region" description="Helical" evidence="6">
    <location>
        <begin position="117"/>
        <end position="136"/>
    </location>
</feature>
<sequence length="283" mass="30937">MPLFIIALLTALTPIMWGSTYIVTTELLPSGHPFLAALLRVLPAGILLILWTRKFPKGKEWLKVIILGILNIGIFQVMLFVAAYRLPGGLAAILGAIQPIIVLVLMASIAKMRIPSAAWIAAIVGVIGMVAMLYSPNMQVDFIGVIAALLGALSMACGTFLSRFWRVDLPLTAFTGWQLFFGGLIILPVFLSFESWPEMTLKNILGYSYLCLFGALLAYLLWFQGIKRLSPAVVSSIGLLSPVTAFFLGWIFLGERLTLVSMIGFIMILGSIYAIQKALRPKS</sequence>